<accession>A0A833S4C0</accession>
<keyword evidence="3" id="KW-1185">Reference proteome</keyword>
<reference evidence="2" key="1">
    <citation type="submission" date="2020-04" db="EMBL/GenBank/DDBJ databases">
        <title>Hybrid Assembly of Korean Phytophthora infestans isolates.</title>
        <authorList>
            <person name="Prokchorchik M."/>
            <person name="Lee Y."/>
            <person name="Seo J."/>
            <person name="Cho J.-H."/>
            <person name="Park Y.-E."/>
            <person name="Jang D.-C."/>
            <person name="Im J.-S."/>
            <person name="Choi J.-G."/>
            <person name="Park H.-J."/>
            <person name="Lee G.-B."/>
            <person name="Lee Y.-G."/>
            <person name="Hong S.-Y."/>
            <person name="Cho K."/>
            <person name="Sohn K.H."/>
        </authorList>
    </citation>
    <scope>NUCLEOTIDE SEQUENCE</scope>
    <source>
        <strain evidence="2">KR_1_A1</strain>
    </source>
</reference>
<organism evidence="2 3">
    <name type="scientific">Phytophthora infestans</name>
    <name type="common">Potato late blight agent</name>
    <name type="synonym">Botrytis infestans</name>
    <dbReference type="NCBI Taxonomy" id="4787"/>
    <lineage>
        <taxon>Eukaryota</taxon>
        <taxon>Sar</taxon>
        <taxon>Stramenopiles</taxon>
        <taxon>Oomycota</taxon>
        <taxon>Peronosporomycetes</taxon>
        <taxon>Peronosporales</taxon>
        <taxon>Peronosporaceae</taxon>
        <taxon>Phytophthora</taxon>
    </lineage>
</organism>
<dbReference type="Proteomes" id="UP000602510">
    <property type="component" value="Unassembled WGS sequence"/>
</dbReference>
<dbReference type="AlphaFoldDB" id="A0A833S4C0"/>
<name>A0A833S4C0_PHYIN</name>
<dbReference type="EMBL" id="WSZM01000487">
    <property type="protein sequence ID" value="KAF4032446.1"/>
    <property type="molecule type" value="Genomic_DNA"/>
</dbReference>
<gene>
    <name evidence="2" type="ORF">GN244_ATG15674</name>
</gene>
<sequence>MDEPEDEVMEDLENKTSVMAADGWPTGPHRAPEQLKTSLGRLGTARKQQTESGKGAGQEGQRRSRGGPTVFGDRGRKARLYEERDVAEKIPCRFQRDVRRHGLNQFRAGFGSLDVGRCWSFDLWSLPHPLDDD</sequence>
<feature type="region of interest" description="Disordered" evidence="1">
    <location>
        <begin position="1"/>
        <end position="78"/>
    </location>
</feature>
<evidence type="ECO:0000256" key="1">
    <source>
        <dbReference type="SAM" id="MobiDB-lite"/>
    </source>
</evidence>
<comment type="caution">
    <text evidence="2">The sequence shown here is derived from an EMBL/GenBank/DDBJ whole genome shotgun (WGS) entry which is preliminary data.</text>
</comment>
<proteinExistence type="predicted"/>
<evidence type="ECO:0000313" key="2">
    <source>
        <dbReference type="EMBL" id="KAF4032446.1"/>
    </source>
</evidence>
<protein>
    <submittedName>
        <fullName evidence="2">Uncharacterized protein</fullName>
    </submittedName>
</protein>
<feature type="compositionally biased region" description="Acidic residues" evidence="1">
    <location>
        <begin position="1"/>
        <end position="11"/>
    </location>
</feature>
<evidence type="ECO:0000313" key="3">
    <source>
        <dbReference type="Proteomes" id="UP000602510"/>
    </source>
</evidence>